<dbReference type="EMBL" id="NHYE01001289">
    <property type="protein sequence ID" value="PPQ97116.1"/>
    <property type="molecule type" value="Genomic_DNA"/>
</dbReference>
<organism evidence="4 5">
    <name type="scientific">Gymnopilus dilepis</name>
    <dbReference type="NCBI Taxonomy" id="231916"/>
    <lineage>
        <taxon>Eukaryota</taxon>
        <taxon>Fungi</taxon>
        <taxon>Dikarya</taxon>
        <taxon>Basidiomycota</taxon>
        <taxon>Agaricomycotina</taxon>
        <taxon>Agaricomycetes</taxon>
        <taxon>Agaricomycetidae</taxon>
        <taxon>Agaricales</taxon>
        <taxon>Agaricineae</taxon>
        <taxon>Hymenogastraceae</taxon>
        <taxon>Gymnopilus</taxon>
    </lineage>
</organism>
<evidence type="ECO:0000256" key="2">
    <source>
        <dbReference type="SAM" id="SignalP"/>
    </source>
</evidence>
<protein>
    <recommendedName>
        <fullName evidence="3">WSC domain-containing protein</fullName>
    </recommendedName>
</protein>
<dbReference type="STRING" id="231916.A0A409Y252"/>
<keyword evidence="5" id="KW-1185">Reference proteome</keyword>
<dbReference type="Gene3D" id="2.60.40.10">
    <property type="entry name" value="Immunoglobulins"/>
    <property type="match status" value="1"/>
</dbReference>
<proteinExistence type="predicted"/>
<evidence type="ECO:0000256" key="1">
    <source>
        <dbReference type="ARBA" id="ARBA00022729"/>
    </source>
</evidence>
<dbReference type="SMART" id="SM00321">
    <property type="entry name" value="WSC"/>
    <property type="match status" value="3"/>
</dbReference>
<dbReference type="InterPro" id="IPR037293">
    <property type="entry name" value="Gal_Oxidase_central_sf"/>
</dbReference>
<dbReference type="OrthoDB" id="2019572at2759"/>
<dbReference type="PANTHER" id="PTHR32208:SF105">
    <property type="entry name" value="COPPER RADICAL OXIDASE"/>
    <property type="match status" value="1"/>
</dbReference>
<dbReference type="SUPFAM" id="SSF50965">
    <property type="entry name" value="Galactose oxidase, central domain"/>
    <property type="match status" value="1"/>
</dbReference>
<feature type="domain" description="WSC" evidence="3">
    <location>
        <begin position="199"/>
        <end position="292"/>
    </location>
</feature>
<dbReference type="Pfam" id="PF07250">
    <property type="entry name" value="Glyoxal_oxid_N"/>
    <property type="match status" value="1"/>
</dbReference>
<dbReference type="Proteomes" id="UP000284706">
    <property type="component" value="Unassembled WGS sequence"/>
</dbReference>
<dbReference type="InterPro" id="IPR011043">
    <property type="entry name" value="Gal_Oxase/kelch_b-propeller"/>
</dbReference>
<dbReference type="Pfam" id="PF01822">
    <property type="entry name" value="WSC"/>
    <property type="match status" value="3"/>
</dbReference>
<dbReference type="SUPFAM" id="SSF81296">
    <property type="entry name" value="E set domains"/>
    <property type="match status" value="1"/>
</dbReference>
<dbReference type="Pfam" id="PF09118">
    <property type="entry name" value="GO-like_E_set"/>
    <property type="match status" value="1"/>
</dbReference>
<dbReference type="InterPro" id="IPR009880">
    <property type="entry name" value="Glyoxal_oxidase_N"/>
</dbReference>
<evidence type="ECO:0000313" key="4">
    <source>
        <dbReference type="EMBL" id="PPQ97116.1"/>
    </source>
</evidence>
<reference evidence="4 5" key="1">
    <citation type="journal article" date="2018" name="Evol. Lett.">
        <title>Horizontal gene cluster transfer increased hallucinogenic mushroom diversity.</title>
        <authorList>
            <person name="Reynolds H.T."/>
            <person name="Vijayakumar V."/>
            <person name="Gluck-Thaler E."/>
            <person name="Korotkin H.B."/>
            <person name="Matheny P.B."/>
            <person name="Slot J.C."/>
        </authorList>
    </citation>
    <scope>NUCLEOTIDE SEQUENCE [LARGE SCALE GENOMIC DNA]</scope>
    <source>
        <strain evidence="4 5">SRW20</strain>
    </source>
</reference>
<dbReference type="InterPro" id="IPR013783">
    <property type="entry name" value="Ig-like_fold"/>
</dbReference>
<dbReference type="CDD" id="cd02851">
    <property type="entry name" value="E_set_GO_C"/>
    <property type="match status" value="1"/>
</dbReference>
<evidence type="ECO:0000259" key="3">
    <source>
        <dbReference type="PROSITE" id="PS51212"/>
    </source>
</evidence>
<feature type="domain" description="WSC" evidence="3">
    <location>
        <begin position="310"/>
        <end position="414"/>
    </location>
</feature>
<sequence>MGSLSKTLTLSALALANLHVSHATSAHEHVHLEARQNGLAIPKTLPNKWQFFGCVNDGLNGAGRTLSGPLQQTNNMTIETCIDFCDSQDFFFAGLEFASQCFCGNVITPGGTNASLSDCNMACSGDPTEPCGAGNRLDLFWNGKPIPPPPEIVPSVGPWVSLGCITDNVNGQGRSIINPTNVDGQVSIETCTTACFNAGFGIAGTEFADDNANGRIFDLGLGGNPTQTVQSCIEACQAQNFSIAGMEFSDCGNTLISGGVIASDQTTCNMGCAGNATQACGGPNRLSVYASKTITALPVPTTMTTGLFGNFTYAATVAEENPSAREPEGGRVFPNWQIINIGNNSALACMTQCGTFGYPAAGVEFGQECYCGDITDIAANGGVFGEESECTTPCPGDPIHICGDGSRLSTYIWNGTLNDWKTPENIGRYEVTFLEKGGTGIPNATGAYELDPTLSNDFTKMWREMHIKTDVFCSGAVIMPDKAGRIINVAGWAEESNFGIRFYTPDGGPGVNGTNDWEENVDELSLQVARWYPTAAVLANGSILVMGGEIGSNSPPQPNLEVLPKPSGGSTIVPLDFLARTDPNNLYPFIIVLPSQNLFVGYYNEARILEPAKFNTIKELPNIPGNVNNCSAVPFPLHAPYTDLLRVLICGGSTNGGGDATDNCVTIEPEADNPTWTIERMPSKRVMPNLVPLPDGTMMIVNGAMQGYAGFGLANNPNLQALLYDPTQPLGSRISILNTTIVARMYHSEAALLPDGRVLISGSDPQTDFPNGTVKYPEEFRVEVYIPPYLNQGFTQPTFELTDSDWEYGSTHTITNIKLFQGQMSGLRISLIAGKSISKRTLAGFDERFAATSSTHGNGMGARTIFPAFTCSGTTCTITAPPNAGISPPGWHQLFILDGPTPSHSQWVRIGGDPSQLGLWPDLPGFTTPGI</sequence>
<dbReference type="InterPro" id="IPR015202">
    <property type="entry name" value="GO-like_E_set"/>
</dbReference>
<feature type="domain" description="WSC" evidence="3">
    <location>
        <begin position="48"/>
        <end position="143"/>
    </location>
</feature>
<dbReference type="AlphaFoldDB" id="A0A409Y252"/>
<dbReference type="PANTHER" id="PTHR32208">
    <property type="entry name" value="SECRETED PROTEIN-RELATED"/>
    <property type="match status" value="1"/>
</dbReference>
<keyword evidence="1 2" id="KW-0732">Signal</keyword>
<dbReference type="Gene3D" id="2.130.10.80">
    <property type="entry name" value="Galactose oxidase/kelch, beta-propeller"/>
    <property type="match status" value="1"/>
</dbReference>
<gene>
    <name evidence="4" type="ORF">CVT26_000598</name>
</gene>
<dbReference type="InterPro" id="IPR002889">
    <property type="entry name" value="WSC_carb-bd"/>
</dbReference>
<evidence type="ECO:0000313" key="5">
    <source>
        <dbReference type="Proteomes" id="UP000284706"/>
    </source>
</evidence>
<comment type="caution">
    <text evidence="4">The sequence shown here is derived from an EMBL/GenBank/DDBJ whole genome shotgun (WGS) entry which is preliminary data.</text>
</comment>
<dbReference type="InterPro" id="IPR014756">
    <property type="entry name" value="Ig_E-set"/>
</dbReference>
<accession>A0A409Y252</accession>
<feature type="signal peptide" evidence="2">
    <location>
        <begin position="1"/>
        <end position="23"/>
    </location>
</feature>
<dbReference type="PROSITE" id="PS51212">
    <property type="entry name" value="WSC"/>
    <property type="match status" value="3"/>
</dbReference>
<name>A0A409Y252_9AGAR</name>
<feature type="chain" id="PRO_5019414295" description="WSC domain-containing protein" evidence="2">
    <location>
        <begin position="24"/>
        <end position="931"/>
    </location>
</feature>
<dbReference type="InParanoid" id="A0A409Y252"/>